<dbReference type="EMBL" id="JRHX01000034">
    <property type="protein sequence ID" value="KXZ71515.1"/>
    <property type="molecule type" value="Genomic_DNA"/>
</dbReference>
<accession>A0A150HXJ7</accession>
<dbReference type="PATRIC" id="fig|52133.19.peg.1112"/>
<protein>
    <recommendedName>
        <fullName evidence="4">DUF2939 domain-containing protein</fullName>
    </recommendedName>
</protein>
<gene>
    <name evidence="2" type="ORF">AVENLUH13518_01091</name>
</gene>
<keyword evidence="1" id="KW-0472">Membrane</keyword>
<evidence type="ECO:0000256" key="1">
    <source>
        <dbReference type="SAM" id="Phobius"/>
    </source>
</evidence>
<keyword evidence="1" id="KW-0812">Transmembrane</keyword>
<dbReference type="Pfam" id="PF11159">
    <property type="entry name" value="DUF2939"/>
    <property type="match status" value="1"/>
</dbReference>
<evidence type="ECO:0008006" key="4">
    <source>
        <dbReference type="Google" id="ProtNLM"/>
    </source>
</evidence>
<evidence type="ECO:0000313" key="3">
    <source>
        <dbReference type="Proteomes" id="UP000075544"/>
    </source>
</evidence>
<feature type="transmembrane region" description="Helical" evidence="1">
    <location>
        <begin position="7"/>
        <end position="28"/>
    </location>
</feature>
<evidence type="ECO:0000313" key="2">
    <source>
        <dbReference type="EMBL" id="KXZ71515.1"/>
    </source>
</evidence>
<keyword evidence="1" id="KW-1133">Transmembrane helix</keyword>
<dbReference type="AlphaFoldDB" id="A0A150HXJ7"/>
<sequence length="189" mass="21459">MSKTLKISISAIVLTALAYLILSPYFVIYQIRQAVERDDVNAVASYVDFPSVRQSFKDQFNNELLQEFPSRENEGSFVALGAMLASSMVDKMVDLMVTPQGISLLLQGKKFKEGLSFQGESARQSQNKALTNHQDDAEKVTYHSRYQSWNQFSVEIDDPKTQSSVNLILHREGLSWRVTEIMLPITQFK</sequence>
<dbReference type="RefSeq" id="WP_061524293.1">
    <property type="nucleotide sequence ID" value="NZ_JRHX01000034.1"/>
</dbReference>
<reference evidence="2 3" key="1">
    <citation type="journal article" date="2016" name="Sci. Rep.">
        <title>Genomic and phenotypic characterization of the species Acinetobacter venetianus.</title>
        <authorList>
            <person name="Fondi M."/>
            <person name="Maida I."/>
            <person name="Perrin E."/>
            <person name="Orlandini V."/>
            <person name="La Torre L."/>
            <person name="Bosi E."/>
            <person name="Negroni A."/>
            <person name="Zanaroli G."/>
            <person name="Fava F."/>
            <person name="Decorosi F."/>
            <person name="Giovannetti L."/>
            <person name="Viti C."/>
            <person name="Vaneechoutte M."/>
            <person name="Dijkshoorn L."/>
            <person name="Fani R."/>
        </authorList>
    </citation>
    <scope>NUCLEOTIDE SEQUENCE [LARGE SCALE GENOMIC DNA]</scope>
    <source>
        <strain evidence="2 3">LUH13518</strain>
    </source>
</reference>
<proteinExistence type="predicted"/>
<dbReference type="InterPro" id="IPR021330">
    <property type="entry name" value="DUF2939"/>
</dbReference>
<organism evidence="2 3">
    <name type="scientific">Acinetobacter venetianus</name>
    <dbReference type="NCBI Taxonomy" id="52133"/>
    <lineage>
        <taxon>Bacteria</taxon>
        <taxon>Pseudomonadati</taxon>
        <taxon>Pseudomonadota</taxon>
        <taxon>Gammaproteobacteria</taxon>
        <taxon>Moraxellales</taxon>
        <taxon>Moraxellaceae</taxon>
        <taxon>Acinetobacter</taxon>
    </lineage>
</organism>
<comment type="caution">
    <text evidence="2">The sequence shown here is derived from an EMBL/GenBank/DDBJ whole genome shotgun (WGS) entry which is preliminary data.</text>
</comment>
<name>A0A150HXJ7_9GAMM</name>
<dbReference type="Proteomes" id="UP000075544">
    <property type="component" value="Unassembled WGS sequence"/>
</dbReference>